<dbReference type="KEGG" id="ehx:EMIHUDRAFT_442463"/>
<evidence type="ECO:0000313" key="3">
    <source>
        <dbReference type="Proteomes" id="UP000013827"/>
    </source>
</evidence>
<proteinExistence type="predicted"/>
<protein>
    <submittedName>
        <fullName evidence="2">Uncharacterized protein</fullName>
    </submittedName>
</protein>
<dbReference type="KEGG" id="ehx:EMIHUDRAFT_435740"/>
<dbReference type="EnsemblProtists" id="EOD20917">
    <property type="protein sequence ID" value="EOD20917"/>
    <property type="gene ID" value="EMIHUDRAFT_435740"/>
</dbReference>
<name>A0A0D3K4F8_EMIH1</name>
<dbReference type="HOGENOM" id="CLU_1374461_0_0_1"/>
<dbReference type="Proteomes" id="UP000013827">
    <property type="component" value="Unassembled WGS sequence"/>
</dbReference>
<dbReference type="EnsemblProtists" id="EOD30643">
    <property type="protein sequence ID" value="EOD30643"/>
    <property type="gene ID" value="EMIHUDRAFT_442463"/>
</dbReference>
<reference evidence="3" key="1">
    <citation type="journal article" date="2013" name="Nature">
        <title>Pan genome of the phytoplankton Emiliania underpins its global distribution.</title>
        <authorList>
            <person name="Read B.A."/>
            <person name="Kegel J."/>
            <person name="Klute M.J."/>
            <person name="Kuo A."/>
            <person name="Lefebvre S.C."/>
            <person name="Maumus F."/>
            <person name="Mayer C."/>
            <person name="Miller J."/>
            <person name="Monier A."/>
            <person name="Salamov A."/>
            <person name="Young J."/>
            <person name="Aguilar M."/>
            <person name="Claverie J.M."/>
            <person name="Frickenhaus S."/>
            <person name="Gonzalez K."/>
            <person name="Herman E.K."/>
            <person name="Lin Y.C."/>
            <person name="Napier J."/>
            <person name="Ogata H."/>
            <person name="Sarno A.F."/>
            <person name="Shmutz J."/>
            <person name="Schroeder D."/>
            <person name="de Vargas C."/>
            <person name="Verret F."/>
            <person name="von Dassow P."/>
            <person name="Valentin K."/>
            <person name="Van de Peer Y."/>
            <person name="Wheeler G."/>
            <person name="Dacks J.B."/>
            <person name="Delwiche C.F."/>
            <person name="Dyhrman S.T."/>
            <person name="Glockner G."/>
            <person name="John U."/>
            <person name="Richards T."/>
            <person name="Worden A.Z."/>
            <person name="Zhang X."/>
            <person name="Grigoriev I.V."/>
            <person name="Allen A.E."/>
            <person name="Bidle K."/>
            <person name="Borodovsky M."/>
            <person name="Bowler C."/>
            <person name="Brownlee C."/>
            <person name="Cock J.M."/>
            <person name="Elias M."/>
            <person name="Gladyshev V.N."/>
            <person name="Groth M."/>
            <person name="Guda C."/>
            <person name="Hadaegh A."/>
            <person name="Iglesias-Rodriguez M.D."/>
            <person name="Jenkins J."/>
            <person name="Jones B.M."/>
            <person name="Lawson T."/>
            <person name="Leese F."/>
            <person name="Lindquist E."/>
            <person name="Lobanov A."/>
            <person name="Lomsadze A."/>
            <person name="Malik S.B."/>
            <person name="Marsh M.E."/>
            <person name="Mackinder L."/>
            <person name="Mock T."/>
            <person name="Mueller-Roeber B."/>
            <person name="Pagarete A."/>
            <person name="Parker M."/>
            <person name="Probert I."/>
            <person name="Quesneville H."/>
            <person name="Raines C."/>
            <person name="Rensing S.A."/>
            <person name="Riano-Pachon D.M."/>
            <person name="Richier S."/>
            <person name="Rokitta S."/>
            <person name="Shiraiwa Y."/>
            <person name="Soanes D.M."/>
            <person name="van der Giezen M."/>
            <person name="Wahlund T.M."/>
            <person name="Williams B."/>
            <person name="Wilson W."/>
            <person name="Wolfe G."/>
            <person name="Wurch L.L."/>
        </authorList>
    </citation>
    <scope>NUCLEOTIDE SEQUENCE</scope>
</reference>
<feature type="region of interest" description="Disordered" evidence="1">
    <location>
        <begin position="178"/>
        <end position="199"/>
    </location>
</feature>
<dbReference type="GeneID" id="17266463"/>
<dbReference type="PaxDb" id="2903-EOD20917"/>
<keyword evidence="3" id="KW-1185">Reference proteome</keyword>
<dbReference type="AlphaFoldDB" id="A0A0D3K4F8"/>
<reference evidence="2" key="2">
    <citation type="submission" date="2024-10" db="UniProtKB">
        <authorList>
            <consortium name="EnsemblProtists"/>
        </authorList>
    </citation>
    <scope>IDENTIFICATION</scope>
</reference>
<evidence type="ECO:0000256" key="1">
    <source>
        <dbReference type="SAM" id="MobiDB-lite"/>
    </source>
</evidence>
<dbReference type="RefSeq" id="XP_005783072.1">
    <property type="nucleotide sequence ID" value="XM_005783015.1"/>
</dbReference>
<organism evidence="2 3">
    <name type="scientific">Emiliania huxleyi (strain CCMP1516)</name>
    <dbReference type="NCBI Taxonomy" id="280463"/>
    <lineage>
        <taxon>Eukaryota</taxon>
        <taxon>Haptista</taxon>
        <taxon>Haptophyta</taxon>
        <taxon>Prymnesiophyceae</taxon>
        <taxon>Isochrysidales</taxon>
        <taxon>Noelaerhabdaceae</taxon>
        <taxon>Emiliania</taxon>
    </lineage>
</organism>
<dbReference type="RefSeq" id="XP_005773346.1">
    <property type="nucleotide sequence ID" value="XM_005773289.1"/>
</dbReference>
<evidence type="ECO:0000313" key="2">
    <source>
        <dbReference type="EnsemblProtists" id="EOD30643"/>
    </source>
</evidence>
<sequence>MRVAASSTRRCSCVAARPKRRTSSSSVGENCRCRRDGISISSLYSVESVPRICPGPLVMRPARASPRRVQWEDDEFAEQLARGDWMICPKARGEWMVNAKGGHGLGEDRALSTAEQELRDQRRLRSSWAAWSLCVESLGAAHAPLLRFRPDALKEAIERISFPEGPPSRQDERLANALSGGRSYAVGDETPAWQESRDE</sequence>
<dbReference type="GeneID" id="17275917"/>
<accession>A0A0D3K4F8</accession>